<protein>
    <recommendedName>
        <fullName evidence="1">Tox-SHH domain-containing protein</fullName>
    </recommendedName>
</protein>
<proteinExistence type="predicted"/>
<dbReference type="Pfam" id="PF15652">
    <property type="entry name" value="Tox-SHH"/>
    <property type="match status" value="1"/>
</dbReference>
<dbReference type="EMBL" id="JBBPCC010000014">
    <property type="protein sequence ID" value="MEK8130285.1"/>
    <property type="molecule type" value="Genomic_DNA"/>
</dbReference>
<name>A0ABU9DN40_9BACL</name>
<reference evidence="2 3" key="1">
    <citation type="submission" date="2024-04" db="EMBL/GenBank/DDBJ databases">
        <title>draft genome sequnece of Paenibacillus filicis.</title>
        <authorList>
            <person name="Kim D.-U."/>
        </authorList>
    </citation>
    <scope>NUCLEOTIDE SEQUENCE [LARGE SCALE GENOMIC DNA]</scope>
    <source>
        <strain evidence="2 3">KACC14197</strain>
    </source>
</reference>
<dbReference type="RefSeq" id="WP_341417419.1">
    <property type="nucleotide sequence ID" value="NZ_JBBPCC010000014.1"/>
</dbReference>
<accession>A0ABU9DN40</accession>
<feature type="domain" description="Tox-SHH" evidence="1">
    <location>
        <begin position="73"/>
        <end position="120"/>
    </location>
</feature>
<evidence type="ECO:0000313" key="3">
    <source>
        <dbReference type="Proteomes" id="UP001469365"/>
    </source>
</evidence>
<dbReference type="InterPro" id="IPR028900">
    <property type="entry name" value="Tox-SHH_dom"/>
</dbReference>
<evidence type="ECO:0000259" key="1">
    <source>
        <dbReference type="Pfam" id="PF15652"/>
    </source>
</evidence>
<comment type="caution">
    <text evidence="2">The sequence shown here is derived from an EMBL/GenBank/DDBJ whole genome shotgun (WGS) entry which is preliminary data.</text>
</comment>
<evidence type="ECO:0000313" key="2">
    <source>
        <dbReference type="EMBL" id="MEK8130285.1"/>
    </source>
</evidence>
<gene>
    <name evidence="2" type="ORF">WMW72_20475</name>
</gene>
<sequence>MVYNFSIRELSSGEEETYTYREDGLLISSVNNEVRYDYDYNEDGLLTTKNRSQVGDEYDVAPCMPTTTGKYGLENHHGVMNEWAKQNVPGYTAFVNVSPTVALSVDNHKLTKEIFREWSRENYGRPVGD</sequence>
<dbReference type="Proteomes" id="UP001469365">
    <property type="component" value="Unassembled WGS sequence"/>
</dbReference>
<keyword evidence="3" id="KW-1185">Reference proteome</keyword>
<organism evidence="2 3">
    <name type="scientific">Paenibacillus filicis</name>
    <dbReference type="NCBI Taxonomy" id="669464"/>
    <lineage>
        <taxon>Bacteria</taxon>
        <taxon>Bacillati</taxon>
        <taxon>Bacillota</taxon>
        <taxon>Bacilli</taxon>
        <taxon>Bacillales</taxon>
        <taxon>Paenibacillaceae</taxon>
        <taxon>Paenibacillus</taxon>
    </lineage>
</organism>